<dbReference type="GO" id="GO:0016491">
    <property type="term" value="F:oxidoreductase activity"/>
    <property type="evidence" value="ECO:0007669"/>
    <property type="project" value="UniProtKB-KW"/>
</dbReference>
<sequence>MKIKPYKPIYKLCIVGAGPSGCYLAKSLLIQSKKENIYINIDLLDSLDKPFGLLRYGIAPDRHGLKKTIYSIENSLFKKYSDNVKFYGNVTLGHDIKIEELKVKYDVVILAVGGSQSFHTLPVKYMSKDLLNTIIGGVFSSRDWVFYYNNHPAFKNMLIPSKNELFNSINEKCINDKKIDMKMELNYLEKKNNQFFEYKSPVSSTEISIPYKNGNGDFKHGYSSDLLKSYILNSSERNAVIVGNGNVSLDIIRLLSFYSYDQLSKNRYLNPDFLNLINTSDKYSNFSMGRPLFKNIFIVGRRGWIQNSFKYPLLKEFIEKSRKSKCNLKNGTNVRVMMSQEDFELSQDQNSLFELNRSSPDVKRRYLKMKQIFQEMVNNHQEYINNNIFYNDRTVNIHFKNLQIPINIKTEQVDIPGNNGKEKSMPFIKGIEFARNIYDSDLLSNRIKFNEKERYYFPCQLLITSLGFKPKYDYIFGERRDNSTEKNSDPCPVFKTGWMETNSKGDLNTIIQNSFILSHEIFNLIKKIQPKNVNM</sequence>
<evidence type="ECO:0000256" key="2">
    <source>
        <dbReference type="ARBA" id="ARBA00022630"/>
    </source>
</evidence>
<name>A0A1J4MHH6_9CRYT</name>
<dbReference type="EMBL" id="LRBP01000014">
    <property type="protein sequence ID" value="OII73697.1"/>
    <property type="molecule type" value="Genomic_DNA"/>
</dbReference>
<keyword evidence="3" id="KW-0274">FAD</keyword>
<gene>
    <name evidence="6" type="ORF">cubi_03495</name>
</gene>
<dbReference type="InterPro" id="IPR055275">
    <property type="entry name" value="Ferredox_Rdtase"/>
</dbReference>
<dbReference type="PANTHER" id="PTHR48467:SF1">
    <property type="entry name" value="GLUTAMATE SYNTHASE 1 [NADH], CHLOROPLASTIC-LIKE"/>
    <property type="match status" value="1"/>
</dbReference>
<keyword evidence="7" id="KW-1185">Reference proteome</keyword>
<accession>A0A1J4MHH6</accession>
<dbReference type="InterPro" id="IPR036188">
    <property type="entry name" value="FAD/NAD-bd_sf"/>
</dbReference>
<dbReference type="Proteomes" id="UP000186176">
    <property type="component" value="Unassembled WGS sequence"/>
</dbReference>
<evidence type="ECO:0000256" key="4">
    <source>
        <dbReference type="ARBA" id="ARBA00022857"/>
    </source>
</evidence>
<evidence type="ECO:0000313" key="6">
    <source>
        <dbReference type="EMBL" id="OII73697.1"/>
    </source>
</evidence>
<evidence type="ECO:0000313" key="7">
    <source>
        <dbReference type="Proteomes" id="UP000186176"/>
    </source>
</evidence>
<comment type="cofactor">
    <cofactor evidence="1">
        <name>FAD</name>
        <dbReference type="ChEBI" id="CHEBI:57692"/>
    </cofactor>
</comment>
<proteinExistence type="predicted"/>
<evidence type="ECO:0000256" key="3">
    <source>
        <dbReference type="ARBA" id="ARBA00022827"/>
    </source>
</evidence>
<evidence type="ECO:0000256" key="5">
    <source>
        <dbReference type="ARBA" id="ARBA00023002"/>
    </source>
</evidence>
<organism evidence="6 7">
    <name type="scientific">Cryptosporidium ubiquitum</name>
    <dbReference type="NCBI Taxonomy" id="857276"/>
    <lineage>
        <taxon>Eukaryota</taxon>
        <taxon>Sar</taxon>
        <taxon>Alveolata</taxon>
        <taxon>Apicomplexa</taxon>
        <taxon>Conoidasida</taxon>
        <taxon>Coccidia</taxon>
        <taxon>Eucoccidiorida</taxon>
        <taxon>Eimeriorina</taxon>
        <taxon>Cryptosporidiidae</taxon>
        <taxon>Cryptosporidium</taxon>
    </lineage>
</organism>
<keyword evidence="2" id="KW-0285">Flavoprotein</keyword>
<dbReference type="PANTHER" id="PTHR48467">
    <property type="entry name" value="GLUTAMATE SYNTHASE 1 [NADH], CHLOROPLASTIC-LIKE"/>
    <property type="match status" value="1"/>
</dbReference>
<dbReference type="VEuPathDB" id="CryptoDB:cubi_03495"/>
<dbReference type="PRINTS" id="PR00419">
    <property type="entry name" value="ADXRDTASE"/>
</dbReference>
<evidence type="ECO:0000256" key="1">
    <source>
        <dbReference type="ARBA" id="ARBA00001974"/>
    </source>
</evidence>
<dbReference type="AlphaFoldDB" id="A0A1J4MHH6"/>
<keyword evidence="4" id="KW-0521">NADP</keyword>
<dbReference type="SUPFAM" id="SSF51971">
    <property type="entry name" value="Nucleotide-binding domain"/>
    <property type="match status" value="1"/>
</dbReference>
<dbReference type="RefSeq" id="XP_028874952.1">
    <property type="nucleotide sequence ID" value="XM_029020508.1"/>
</dbReference>
<dbReference type="OrthoDB" id="333024at2759"/>
<reference evidence="6 7" key="1">
    <citation type="submission" date="2016-10" db="EMBL/GenBank/DDBJ databases">
        <title>Reductive evolution of mitochondrial metabolism and differential evolution of invasion-related proteins in Cryptosporidium.</title>
        <authorList>
            <person name="Liu S."/>
            <person name="Roellig D.M."/>
            <person name="Guo Y."/>
            <person name="Li N."/>
            <person name="Frace M.A."/>
            <person name="Tang K."/>
            <person name="Zhang L."/>
            <person name="Feng Y."/>
            <person name="Xiao L."/>
        </authorList>
    </citation>
    <scope>NUCLEOTIDE SEQUENCE [LARGE SCALE GENOMIC DNA]</scope>
    <source>
        <strain evidence="6">39726</strain>
    </source>
</reference>
<keyword evidence="5" id="KW-0560">Oxidoreductase</keyword>
<protein>
    <submittedName>
        <fullName evidence="6">NADPH:ferredoxin-NADP+ reductase</fullName>
    </submittedName>
</protein>
<dbReference type="Gene3D" id="3.50.50.60">
    <property type="entry name" value="FAD/NAD(P)-binding domain"/>
    <property type="match status" value="1"/>
</dbReference>
<dbReference type="Gene3D" id="3.40.50.720">
    <property type="entry name" value="NAD(P)-binding Rossmann-like Domain"/>
    <property type="match status" value="1"/>
</dbReference>
<comment type="caution">
    <text evidence="6">The sequence shown here is derived from an EMBL/GenBank/DDBJ whole genome shotgun (WGS) entry which is preliminary data.</text>
</comment>
<dbReference type="GeneID" id="39980287"/>